<proteinExistence type="predicted"/>
<accession>A0A3P1B4J5</accession>
<evidence type="ECO:0000313" key="2">
    <source>
        <dbReference type="Proteomes" id="UP000268372"/>
    </source>
</evidence>
<comment type="caution">
    <text evidence="1">The sequence shown here is derived from an EMBL/GenBank/DDBJ whole genome shotgun (WGS) entry which is preliminary data.</text>
</comment>
<name>A0A3P1B4J5_9FLAO</name>
<sequence>MKKTFALATLFLTNSTIFSQEKLEQTGKVSLGLQGFELSYEHPFAKTFIWESSLGAGVGMNATKNGVEYNFNIPNVAPFITTGANWMYNFDKRVAKEKDTKNNAANYLGLQTKFSFGNDGSINFQN</sequence>
<gene>
    <name evidence="1" type="ORF">EG242_04000</name>
</gene>
<organism evidence="1 2">
    <name type="scientific">Paenimyroides viscosum</name>
    <dbReference type="NCBI Taxonomy" id="2488729"/>
    <lineage>
        <taxon>Bacteria</taxon>
        <taxon>Pseudomonadati</taxon>
        <taxon>Bacteroidota</taxon>
        <taxon>Flavobacteriia</taxon>
        <taxon>Flavobacteriales</taxon>
        <taxon>Flavobacteriaceae</taxon>
        <taxon>Paenimyroides</taxon>
    </lineage>
</organism>
<dbReference type="AlphaFoldDB" id="A0A3P1B4J5"/>
<dbReference type="Proteomes" id="UP000268372">
    <property type="component" value="Unassembled WGS sequence"/>
</dbReference>
<evidence type="ECO:0008006" key="3">
    <source>
        <dbReference type="Google" id="ProtNLM"/>
    </source>
</evidence>
<dbReference type="OrthoDB" id="883248at2"/>
<dbReference type="RefSeq" id="WP_124898618.1">
    <property type="nucleotide sequence ID" value="NZ_RQTJ01000005.1"/>
</dbReference>
<evidence type="ECO:0000313" key="1">
    <source>
        <dbReference type="EMBL" id="RRA96057.1"/>
    </source>
</evidence>
<dbReference type="EMBL" id="RQTJ01000005">
    <property type="protein sequence ID" value="RRA96057.1"/>
    <property type="molecule type" value="Genomic_DNA"/>
</dbReference>
<reference evidence="1 2" key="1">
    <citation type="submission" date="2018-11" db="EMBL/GenBank/DDBJ databases">
        <title>Flavobacterium sp. nov., YIM 102796 draft genome.</title>
        <authorList>
            <person name="Li G."/>
            <person name="Jiang Y."/>
        </authorList>
    </citation>
    <scope>NUCLEOTIDE SEQUENCE [LARGE SCALE GENOMIC DNA]</scope>
    <source>
        <strain evidence="1 2">YIM 102796</strain>
    </source>
</reference>
<protein>
    <recommendedName>
        <fullName evidence="3">Outer membrane protein beta-barrel domain-containing protein</fullName>
    </recommendedName>
</protein>
<keyword evidence="2" id="KW-1185">Reference proteome</keyword>